<proteinExistence type="predicted"/>
<gene>
    <name evidence="1" type="ORF">FCN80_08135</name>
</gene>
<organism evidence="1 2">
    <name type="scientific">Martelella alba</name>
    <dbReference type="NCBI Taxonomy" id="2590451"/>
    <lineage>
        <taxon>Bacteria</taxon>
        <taxon>Pseudomonadati</taxon>
        <taxon>Pseudomonadota</taxon>
        <taxon>Alphaproteobacteria</taxon>
        <taxon>Hyphomicrobiales</taxon>
        <taxon>Aurantimonadaceae</taxon>
        <taxon>Martelella</taxon>
    </lineage>
</organism>
<sequence>MLPSRSHFPTQSCPLAPSGSNRFYHSTRSVFRPYRRPPAITSGPTLRLPPQLRVNLSPRNRIRELPLLVVKNIVRFLADKDRLSLAQLLDAEQRHYIAHELVGAKVTSALLPKVRTVSDVDGVLANIETLPAKYQEPILIGLAARICEIKHSDRAAAQTLFDAHIRQCLPDAALADRLAGLKQEEGLFQLLVSKITPRRDLRSVAADCHIDSEALLARIEMYLIDKHARDAVATGENCRKVAARYGIIVTNSLVLLEYAAIENQGIHAIRLGAHCHDIAKRYGIHTPAGRITLQLHTVEHLRGSLGQNANGSALSARYGIDAPPAVRLLEQYIVNDVVLEKIRPDCHCRQLARQYGITTPKACELIERFVLENYILPNLRHGQTCKDLAKTYGISTHNVLASLEKRIVNHTLGALAQLGFHCGELAERFGITTLGARLLLEEYAVGGAAKEDACRGHNCNRLAAKYGITQSMPRQFLERYAFEALSTRKCNKRLNCEQLIKKYGIITPSVQTAIEMHKIREIAGKALRAGLNCQGIAEKYRIATHAALLSLQNQAMELCAANRLETPVNLPRTLKCYGITHRSVIARWEHDLIKSGLFETDIRAGGHCRDIAVKYGITQPGSLVLLQHEIVRICAGKAVWRGMDCRRAAQRYGITDTEALAGLEEHALERAAREARKTGNHRRAAKICGITTAVVLGKLIRLSIPELDATLKRQPVLSPPDDPIAAVASRPAPL</sequence>
<evidence type="ECO:0000313" key="1">
    <source>
        <dbReference type="EMBL" id="TKI06913.1"/>
    </source>
</evidence>
<comment type="caution">
    <text evidence="1">The sequence shown here is derived from an EMBL/GenBank/DDBJ whole genome shotgun (WGS) entry which is preliminary data.</text>
</comment>
<keyword evidence="2" id="KW-1185">Reference proteome</keyword>
<evidence type="ECO:0008006" key="3">
    <source>
        <dbReference type="Google" id="ProtNLM"/>
    </source>
</evidence>
<evidence type="ECO:0000313" key="2">
    <source>
        <dbReference type="Proteomes" id="UP000305202"/>
    </source>
</evidence>
<dbReference type="RefSeq" id="WP_136989660.1">
    <property type="nucleotide sequence ID" value="NZ_SZPQ01000009.1"/>
</dbReference>
<dbReference type="Proteomes" id="UP000305202">
    <property type="component" value="Unassembled WGS sequence"/>
</dbReference>
<accession>A0ABY2SNA0</accession>
<dbReference type="EMBL" id="SZPQ01000009">
    <property type="protein sequence ID" value="TKI06913.1"/>
    <property type="molecule type" value="Genomic_DNA"/>
</dbReference>
<name>A0ABY2SNA0_9HYPH</name>
<reference evidence="1 2" key="1">
    <citation type="submission" date="2019-04" db="EMBL/GenBank/DDBJ databases">
        <authorList>
            <person name="Li M."/>
            <person name="Gao C."/>
        </authorList>
    </citation>
    <scope>NUCLEOTIDE SEQUENCE [LARGE SCALE GENOMIC DNA]</scope>
    <source>
        <strain evidence="1 2">BGMRC 2031</strain>
    </source>
</reference>
<protein>
    <recommendedName>
        <fullName evidence="3">TniQ protein</fullName>
    </recommendedName>
</protein>